<keyword evidence="4" id="KW-1185">Reference proteome</keyword>
<accession>A0A072PKG2</accession>
<evidence type="ECO:0008006" key="5">
    <source>
        <dbReference type="Google" id="ProtNLM"/>
    </source>
</evidence>
<feature type="transmembrane region" description="Helical" evidence="2">
    <location>
        <begin position="60"/>
        <end position="82"/>
    </location>
</feature>
<keyword evidence="2" id="KW-1133">Transmembrane helix</keyword>
<dbReference type="RefSeq" id="XP_013262373.1">
    <property type="nucleotide sequence ID" value="XM_013406919.1"/>
</dbReference>
<gene>
    <name evidence="3" type="ORF">A1O9_04631</name>
</gene>
<feature type="region of interest" description="Disordered" evidence="1">
    <location>
        <begin position="1"/>
        <end position="20"/>
    </location>
</feature>
<evidence type="ECO:0000313" key="4">
    <source>
        <dbReference type="Proteomes" id="UP000027920"/>
    </source>
</evidence>
<reference evidence="3 4" key="1">
    <citation type="submission" date="2013-03" db="EMBL/GenBank/DDBJ databases">
        <title>The Genome Sequence of Exophiala aquamarina CBS 119918.</title>
        <authorList>
            <consortium name="The Broad Institute Genomics Platform"/>
            <person name="Cuomo C."/>
            <person name="de Hoog S."/>
            <person name="Gorbushina A."/>
            <person name="Walker B."/>
            <person name="Young S.K."/>
            <person name="Zeng Q."/>
            <person name="Gargeya S."/>
            <person name="Fitzgerald M."/>
            <person name="Haas B."/>
            <person name="Abouelleil A."/>
            <person name="Allen A.W."/>
            <person name="Alvarado L."/>
            <person name="Arachchi H.M."/>
            <person name="Berlin A.M."/>
            <person name="Chapman S.B."/>
            <person name="Gainer-Dewar J."/>
            <person name="Goldberg J."/>
            <person name="Griggs A."/>
            <person name="Gujja S."/>
            <person name="Hansen M."/>
            <person name="Howarth C."/>
            <person name="Imamovic A."/>
            <person name="Ireland A."/>
            <person name="Larimer J."/>
            <person name="McCowan C."/>
            <person name="Murphy C."/>
            <person name="Pearson M."/>
            <person name="Poon T.W."/>
            <person name="Priest M."/>
            <person name="Roberts A."/>
            <person name="Saif S."/>
            <person name="Shea T."/>
            <person name="Sisk P."/>
            <person name="Sykes S."/>
            <person name="Wortman J."/>
            <person name="Nusbaum C."/>
            <person name="Birren B."/>
        </authorList>
    </citation>
    <scope>NUCLEOTIDE SEQUENCE [LARGE SCALE GENOMIC DNA]</scope>
    <source>
        <strain evidence="3 4">CBS 119918</strain>
    </source>
</reference>
<feature type="compositionally biased region" description="Low complexity" evidence="1">
    <location>
        <begin position="102"/>
        <end position="123"/>
    </location>
</feature>
<evidence type="ECO:0000256" key="1">
    <source>
        <dbReference type="SAM" id="MobiDB-lite"/>
    </source>
</evidence>
<dbReference type="HOGENOM" id="CLU_1077814_0_0_1"/>
<proteinExistence type="predicted"/>
<keyword evidence="2" id="KW-0812">Transmembrane</keyword>
<dbReference type="GeneID" id="25279560"/>
<dbReference type="Proteomes" id="UP000027920">
    <property type="component" value="Unassembled WGS sequence"/>
</dbReference>
<protein>
    <recommendedName>
        <fullName evidence="5">Apple domain-containing protein</fullName>
    </recommendedName>
</protein>
<dbReference type="OrthoDB" id="5358884at2759"/>
<name>A0A072PKG2_9EURO</name>
<evidence type="ECO:0000256" key="2">
    <source>
        <dbReference type="SAM" id="Phobius"/>
    </source>
</evidence>
<evidence type="ECO:0000313" key="3">
    <source>
        <dbReference type="EMBL" id="KEF59783.1"/>
    </source>
</evidence>
<keyword evidence="2" id="KW-0472">Membrane</keyword>
<feature type="region of interest" description="Disordered" evidence="1">
    <location>
        <begin position="86"/>
        <end position="123"/>
    </location>
</feature>
<dbReference type="STRING" id="1182545.A0A072PKG2"/>
<organism evidence="3 4">
    <name type="scientific">Exophiala aquamarina CBS 119918</name>
    <dbReference type="NCBI Taxonomy" id="1182545"/>
    <lineage>
        <taxon>Eukaryota</taxon>
        <taxon>Fungi</taxon>
        <taxon>Dikarya</taxon>
        <taxon>Ascomycota</taxon>
        <taxon>Pezizomycotina</taxon>
        <taxon>Eurotiomycetes</taxon>
        <taxon>Chaetothyriomycetidae</taxon>
        <taxon>Chaetothyriales</taxon>
        <taxon>Herpotrichiellaceae</taxon>
        <taxon>Exophiala</taxon>
    </lineage>
</organism>
<sequence>MFNRSDQDQPGLEVNPNHDGLYPLYPATNDKLEHMDGDTEASKANVARSSWHNPWGLRPLWFGILIAILTTIAVGAIVGGAVGGAMAHSKGSSGSQNNTVLSESTSTASATTPSASQASSSTNAAPTTAVAKDYVPLAPSAVPLLQHSCPSENYIYEINDNPLPPQTFTWVCETAYLGNNRGDVGITLMQLSAYTAEQCVEACGGLNVWRKELICSAVTFQASMSSEWNVGRGNCWLFNGTSSTWDDPGAKTCISAHL</sequence>
<dbReference type="EMBL" id="AMGV01000003">
    <property type="protein sequence ID" value="KEF59783.1"/>
    <property type="molecule type" value="Genomic_DNA"/>
</dbReference>
<dbReference type="AlphaFoldDB" id="A0A072PKG2"/>
<comment type="caution">
    <text evidence="3">The sequence shown here is derived from an EMBL/GenBank/DDBJ whole genome shotgun (WGS) entry which is preliminary data.</text>
</comment>
<dbReference type="VEuPathDB" id="FungiDB:A1O9_04631"/>
<feature type="compositionally biased region" description="Polar residues" evidence="1">
    <location>
        <begin position="90"/>
        <end position="101"/>
    </location>
</feature>